<accession>A0ABC8SPQ6</accession>
<feature type="region of interest" description="Disordered" evidence="4">
    <location>
        <begin position="1"/>
        <end position="34"/>
    </location>
</feature>
<evidence type="ECO:0000256" key="1">
    <source>
        <dbReference type="ARBA" id="ARBA00023015"/>
    </source>
</evidence>
<comment type="caution">
    <text evidence="5">The sequence shown here is derived from an EMBL/GenBank/DDBJ whole genome shotgun (WGS) entry which is preliminary data.</text>
</comment>
<name>A0ABC8SPQ6_9AQUA</name>
<comment type="similarity">
    <text evidence="3">Belongs to the GRAS family.</text>
</comment>
<feature type="region of interest" description="SAW" evidence="3">
    <location>
        <begin position="353"/>
        <end position="429"/>
    </location>
</feature>
<dbReference type="PANTHER" id="PTHR31636">
    <property type="entry name" value="OSJNBA0084A10.13 PROTEIN-RELATED"/>
    <property type="match status" value="1"/>
</dbReference>
<evidence type="ECO:0000256" key="2">
    <source>
        <dbReference type="ARBA" id="ARBA00023163"/>
    </source>
</evidence>
<dbReference type="Pfam" id="PF03514">
    <property type="entry name" value="GRAS"/>
    <property type="match status" value="1"/>
</dbReference>
<evidence type="ECO:0000256" key="4">
    <source>
        <dbReference type="SAM" id="MobiDB-lite"/>
    </source>
</evidence>
<dbReference type="AlphaFoldDB" id="A0ABC8SPQ6"/>
<reference evidence="5 6" key="1">
    <citation type="submission" date="2024-02" db="EMBL/GenBank/DDBJ databases">
        <authorList>
            <person name="Vignale AGUSTIN F."/>
            <person name="Sosa J E."/>
            <person name="Modenutti C."/>
        </authorList>
    </citation>
    <scope>NUCLEOTIDE SEQUENCE [LARGE SCALE GENOMIC DNA]</scope>
</reference>
<keyword evidence="1" id="KW-0805">Transcription regulation</keyword>
<feature type="short sequence motif" description="VHIID" evidence="3">
    <location>
        <begin position="173"/>
        <end position="177"/>
    </location>
</feature>
<dbReference type="EMBL" id="CAUOFW020003059">
    <property type="protein sequence ID" value="CAK9157800.1"/>
    <property type="molecule type" value="Genomic_DNA"/>
</dbReference>
<evidence type="ECO:0000313" key="6">
    <source>
        <dbReference type="Proteomes" id="UP001642360"/>
    </source>
</evidence>
<feature type="short sequence motif" description="LXXLL motif" evidence="3">
    <location>
        <begin position="268"/>
        <end position="272"/>
    </location>
</feature>
<evidence type="ECO:0000256" key="3">
    <source>
        <dbReference type="PROSITE-ProRule" id="PRU01191"/>
    </source>
</evidence>
<keyword evidence="2" id="KW-0804">Transcription</keyword>
<dbReference type="PROSITE" id="PS50985">
    <property type="entry name" value="GRAS"/>
    <property type="match status" value="1"/>
</dbReference>
<proteinExistence type="inferred from homology"/>
<evidence type="ECO:0008006" key="7">
    <source>
        <dbReference type="Google" id="ProtNLM"/>
    </source>
</evidence>
<sequence>MLGSFGSSSHEEEEDPSPPDVRQHFHHHQIQQRNFTSPATHIRQLLISCAELISQSDLSAAHRLITVLSANSSPYGDSTERLVHQFTRALSLRLNRTAVTSGAASLTTNPSACASVLSTNASSCSTSITTFESDEALVHSSYLSLNQITPFIRFSQLTANQAILEAIEGQQAIHILDFDIMHGVQWPPLMQAIAERFPLPTLRITGTGHDLDILRRTGDRLAKFAHSLGLRFQFHPLLLLNNDDPTSVASAVLLLPDETLAVNCVLYLHRLLKDRERLRLFLHRIKCMNPKVVAVAEREANHNHPFFLQRFVEALDHYTAVFDSLEATLPPNSRERLAVEQVWFGREIVDILAAEGEHRRERHERFRSWEVMLRSSGLVNVPLSPFALSQAKLLLRLHYPSEGYQLHILNDSFFLGCMDIGNQHVACKNLEGIKQHLNKPPENLMASIDLHPGSSWVTQN</sequence>
<keyword evidence="6" id="KW-1185">Reference proteome</keyword>
<evidence type="ECO:0000313" key="5">
    <source>
        <dbReference type="EMBL" id="CAK9157800.1"/>
    </source>
</evidence>
<dbReference type="Proteomes" id="UP001642360">
    <property type="component" value="Unassembled WGS sequence"/>
</dbReference>
<dbReference type="InterPro" id="IPR005202">
    <property type="entry name" value="TF_GRAS"/>
</dbReference>
<gene>
    <name evidence="5" type="ORF">ILEXP_LOCUS26368</name>
</gene>
<protein>
    <recommendedName>
        <fullName evidence="7">Scarecrow-like protein 18</fullName>
    </recommendedName>
</protein>
<comment type="caution">
    <text evidence="3">Lacks conserved residue(s) required for the propagation of feature annotation.</text>
</comment>
<organism evidence="5 6">
    <name type="scientific">Ilex paraguariensis</name>
    <name type="common">yerba mate</name>
    <dbReference type="NCBI Taxonomy" id="185542"/>
    <lineage>
        <taxon>Eukaryota</taxon>
        <taxon>Viridiplantae</taxon>
        <taxon>Streptophyta</taxon>
        <taxon>Embryophyta</taxon>
        <taxon>Tracheophyta</taxon>
        <taxon>Spermatophyta</taxon>
        <taxon>Magnoliopsida</taxon>
        <taxon>eudicotyledons</taxon>
        <taxon>Gunneridae</taxon>
        <taxon>Pentapetalae</taxon>
        <taxon>asterids</taxon>
        <taxon>campanulids</taxon>
        <taxon>Aquifoliales</taxon>
        <taxon>Aquifoliaceae</taxon>
        <taxon>Ilex</taxon>
    </lineage>
</organism>